<dbReference type="Gene3D" id="2.170.270.10">
    <property type="entry name" value="SET domain"/>
    <property type="match status" value="1"/>
</dbReference>
<evidence type="ECO:0000259" key="8">
    <source>
        <dbReference type="PROSITE" id="PS50280"/>
    </source>
</evidence>
<dbReference type="PROSITE" id="PS51215">
    <property type="entry name" value="AWS"/>
    <property type="match status" value="1"/>
</dbReference>
<feature type="domain" description="SET" evidence="8">
    <location>
        <begin position="118"/>
        <end position="235"/>
    </location>
</feature>
<reference evidence="12" key="1">
    <citation type="journal article" date="2018" name="Nat. Microbiol.">
        <title>Leveraging single-cell genomics to expand the fungal tree of life.</title>
        <authorList>
            <person name="Ahrendt S.R."/>
            <person name="Quandt C.A."/>
            <person name="Ciobanu D."/>
            <person name="Clum A."/>
            <person name="Salamov A."/>
            <person name="Andreopoulos B."/>
            <person name="Cheng J.F."/>
            <person name="Woyke T."/>
            <person name="Pelin A."/>
            <person name="Henrissat B."/>
            <person name="Reynolds N.K."/>
            <person name="Benny G.L."/>
            <person name="Smith M.E."/>
            <person name="James T.Y."/>
            <person name="Grigoriev I.V."/>
        </authorList>
    </citation>
    <scope>NUCLEOTIDE SEQUENCE [LARGE SCALE GENOMIC DNA]</scope>
    <source>
        <strain evidence="12">Benny S71-1</strain>
    </source>
</reference>
<dbReference type="InterPro" id="IPR046341">
    <property type="entry name" value="SET_dom_sf"/>
</dbReference>
<dbReference type="PANTHER" id="PTHR22884">
    <property type="entry name" value="SET DOMAIN PROTEINS"/>
    <property type="match status" value="1"/>
</dbReference>
<gene>
    <name evidence="11" type="ORF">SYNPS1DRAFT_7879</name>
</gene>
<dbReference type="InterPro" id="IPR006560">
    <property type="entry name" value="AWS_dom"/>
</dbReference>
<accession>A0A4P9YYM5</accession>
<dbReference type="PROSITE" id="PS50868">
    <property type="entry name" value="POST_SET"/>
    <property type="match status" value="1"/>
</dbReference>
<feature type="non-terminal residue" evidence="11">
    <location>
        <position position="260"/>
    </location>
</feature>
<evidence type="ECO:0000313" key="11">
    <source>
        <dbReference type="EMBL" id="RKP24110.1"/>
    </source>
</evidence>
<evidence type="ECO:0000313" key="12">
    <source>
        <dbReference type="Proteomes" id="UP000278143"/>
    </source>
</evidence>
<keyword evidence="4" id="KW-0489">Methyltransferase</keyword>
<evidence type="ECO:0000256" key="2">
    <source>
        <dbReference type="ARBA" id="ARBA00004286"/>
    </source>
</evidence>
<keyword evidence="12" id="KW-1185">Reference proteome</keyword>
<dbReference type="GO" id="GO:0032259">
    <property type="term" value="P:methylation"/>
    <property type="evidence" value="ECO:0007669"/>
    <property type="project" value="UniProtKB-KW"/>
</dbReference>
<evidence type="ECO:0000259" key="9">
    <source>
        <dbReference type="PROSITE" id="PS50868"/>
    </source>
</evidence>
<dbReference type="Proteomes" id="UP000278143">
    <property type="component" value="Unassembled WGS sequence"/>
</dbReference>
<dbReference type="SMART" id="SM00570">
    <property type="entry name" value="AWS"/>
    <property type="match status" value="1"/>
</dbReference>
<evidence type="ECO:0000256" key="3">
    <source>
        <dbReference type="ARBA" id="ARBA00022454"/>
    </source>
</evidence>
<dbReference type="InterPro" id="IPR003616">
    <property type="entry name" value="Post-SET_dom"/>
</dbReference>
<keyword evidence="3" id="KW-0158">Chromosome</keyword>
<dbReference type="PROSITE" id="PS50280">
    <property type="entry name" value="SET"/>
    <property type="match status" value="1"/>
</dbReference>
<dbReference type="SMART" id="SM00508">
    <property type="entry name" value="PostSET"/>
    <property type="match status" value="1"/>
</dbReference>
<evidence type="ECO:0000256" key="7">
    <source>
        <dbReference type="ARBA" id="ARBA00023242"/>
    </source>
</evidence>
<comment type="subcellular location">
    <subcellularLocation>
        <location evidence="2">Chromosome</location>
    </subcellularLocation>
    <subcellularLocation>
        <location evidence="1">Nucleus</location>
    </subcellularLocation>
</comment>
<dbReference type="SMART" id="SM00317">
    <property type="entry name" value="SET"/>
    <property type="match status" value="1"/>
</dbReference>
<protein>
    <recommendedName>
        <fullName evidence="13">SET domain-containing protein</fullName>
    </recommendedName>
</protein>
<keyword evidence="5" id="KW-0808">Transferase</keyword>
<dbReference type="GO" id="GO:0005634">
    <property type="term" value="C:nucleus"/>
    <property type="evidence" value="ECO:0007669"/>
    <property type="project" value="UniProtKB-SubCell"/>
</dbReference>
<feature type="domain" description="AWS" evidence="10">
    <location>
        <begin position="66"/>
        <end position="118"/>
    </location>
</feature>
<name>A0A4P9YYM5_9FUNG</name>
<keyword evidence="6" id="KW-0949">S-adenosyl-L-methionine</keyword>
<keyword evidence="7" id="KW-0539">Nucleus</keyword>
<feature type="domain" description="Post-SET" evidence="9">
    <location>
        <begin position="242"/>
        <end position="258"/>
    </location>
</feature>
<dbReference type="InterPro" id="IPR001214">
    <property type="entry name" value="SET_dom"/>
</dbReference>
<evidence type="ECO:0008006" key="13">
    <source>
        <dbReference type="Google" id="ProtNLM"/>
    </source>
</evidence>
<evidence type="ECO:0000256" key="6">
    <source>
        <dbReference type="ARBA" id="ARBA00022691"/>
    </source>
</evidence>
<organism evidence="11 12">
    <name type="scientific">Syncephalis pseudoplumigaleata</name>
    <dbReference type="NCBI Taxonomy" id="1712513"/>
    <lineage>
        <taxon>Eukaryota</taxon>
        <taxon>Fungi</taxon>
        <taxon>Fungi incertae sedis</taxon>
        <taxon>Zoopagomycota</taxon>
        <taxon>Zoopagomycotina</taxon>
        <taxon>Zoopagomycetes</taxon>
        <taxon>Zoopagales</taxon>
        <taxon>Piptocephalidaceae</taxon>
        <taxon>Syncephalis</taxon>
    </lineage>
</organism>
<evidence type="ECO:0000256" key="5">
    <source>
        <dbReference type="ARBA" id="ARBA00022679"/>
    </source>
</evidence>
<dbReference type="InterPro" id="IPR050777">
    <property type="entry name" value="SET2_Histone-Lys_MeTrsfase"/>
</dbReference>
<evidence type="ECO:0000259" key="10">
    <source>
        <dbReference type="PROSITE" id="PS51215"/>
    </source>
</evidence>
<dbReference type="GO" id="GO:0005694">
    <property type="term" value="C:chromosome"/>
    <property type="evidence" value="ECO:0007669"/>
    <property type="project" value="UniProtKB-SubCell"/>
</dbReference>
<proteinExistence type="predicted"/>
<dbReference type="SUPFAM" id="SSF82199">
    <property type="entry name" value="SET domain"/>
    <property type="match status" value="1"/>
</dbReference>
<dbReference type="Pfam" id="PF17907">
    <property type="entry name" value="AWS"/>
    <property type="match status" value="1"/>
</dbReference>
<dbReference type="GO" id="GO:0042054">
    <property type="term" value="F:histone methyltransferase activity"/>
    <property type="evidence" value="ECO:0007669"/>
    <property type="project" value="InterPro"/>
</dbReference>
<evidence type="ECO:0000256" key="4">
    <source>
        <dbReference type="ARBA" id="ARBA00022603"/>
    </source>
</evidence>
<dbReference type="EMBL" id="KZ990442">
    <property type="protein sequence ID" value="RKP24110.1"/>
    <property type="molecule type" value="Genomic_DNA"/>
</dbReference>
<dbReference type="AlphaFoldDB" id="A0A4P9YYM5"/>
<dbReference type="OrthoDB" id="422362at2759"/>
<dbReference type="Pfam" id="PF00856">
    <property type="entry name" value="SET"/>
    <property type="match status" value="1"/>
</dbReference>
<feature type="non-terminal residue" evidence="11">
    <location>
        <position position="1"/>
    </location>
</feature>
<sequence>PAAISFPLPTYSGEALLDPEQTEDFQLPWDIWVARKEGLLVQHREPPCYVKLRNNIYADGVKRVVMDQGVCECERPSDSKSRGCNDESCFNRMMFYECSPKLCACGDLCSNQRFRRHEFVRELETESRGFGLRTKVPLAPGQLITEYCGEVITQHMCLERMDTIYQGHHNFYFLKCGPGCVIDAGQQGTVARFANHSCEPNCHIEKWYGNRMELRIGLFATGKIEAGAELTYDYNYQSVSGKEEPCYCGSARCRGVIGQR</sequence>
<evidence type="ECO:0000256" key="1">
    <source>
        <dbReference type="ARBA" id="ARBA00004123"/>
    </source>
</evidence>